<dbReference type="Proteomes" id="UP001057580">
    <property type="component" value="Chromosome"/>
</dbReference>
<dbReference type="SUPFAM" id="SSF141130">
    <property type="entry name" value="Acetamidase/Formamidase-like"/>
    <property type="match status" value="1"/>
</dbReference>
<sequence length="309" mass="32408">MPTPDHHLSHEDALHHDWDPTRDPALTVSPGEVVRFDCLDASGGRLSPGTGVEELRNAEFLGHPLTGPVAVEGAEPGDGLVVELLSVETGDWGVTYTYPGDDGGSGLLPDTAPDGVVHHWDLTGDTAEFRGCEIPLAPFPGNLGLAPADGPSSTVPPRNVGGNLDVRHLVAGSRLHLPVAVAGGRFSIGDGHGAQGDGEVCITAIECPTTVDVRFEVVDDAPEVPWFETPGGGQDWREGPALCTTGIGPDLHAGAEQALSGMLDRLEERGFDRPDAYVLCSVACDLQVSQVVNAPNWTVTARLPERVLP</sequence>
<dbReference type="GeneID" id="74941551"/>
<evidence type="ECO:0000313" key="3">
    <source>
        <dbReference type="Proteomes" id="UP001057580"/>
    </source>
</evidence>
<dbReference type="GO" id="GO:0016811">
    <property type="term" value="F:hydrolase activity, acting on carbon-nitrogen (but not peptide) bonds, in linear amides"/>
    <property type="evidence" value="ECO:0007669"/>
    <property type="project" value="InterPro"/>
</dbReference>
<feature type="region of interest" description="Disordered" evidence="1">
    <location>
        <begin position="1"/>
        <end position="23"/>
    </location>
</feature>
<dbReference type="KEGG" id="ssai:N0B31_03975"/>
<organism evidence="2 3">
    <name type="scientific">Salinirubellus salinus</name>
    <dbReference type="NCBI Taxonomy" id="1364945"/>
    <lineage>
        <taxon>Archaea</taxon>
        <taxon>Methanobacteriati</taxon>
        <taxon>Methanobacteriota</taxon>
        <taxon>Stenosarchaea group</taxon>
        <taxon>Halobacteria</taxon>
        <taxon>Halobacteriales</taxon>
        <taxon>Natronomonadaceae</taxon>
        <taxon>Salinirubellus</taxon>
    </lineage>
</organism>
<dbReference type="PANTHER" id="PTHR31891:SF1">
    <property type="entry name" value="FORMAMIDASE C869.04-RELATED"/>
    <property type="match status" value="1"/>
</dbReference>
<gene>
    <name evidence="2" type="ORF">N0B31_03975</name>
</gene>
<keyword evidence="3" id="KW-1185">Reference proteome</keyword>
<feature type="compositionally biased region" description="Basic and acidic residues" evidence="1">
    <location>
        <begin position="1"/>
        <end position="22"/>
    </location>
</feature>
<reference evidence="2" key="1">
    <citation type="submission" date="2022-09" db="EMBL/GenBank/DDBJ databases">
        <title>Diverse halophilic archaea isolated from saline environments.</title>
        <authorList>
            <person name="Cui H.-L."/>
        </authorList>
    </citation>
    <scope>NUCLEOTIDE SEQUENCE</scope>
    <source>
        <strain evidence="2">ZS-35-S2</strain>
    </source>
</reference>
<dbReference type="InterPro" id="IPR004304">
    <property type="entry name" value="FmdA_AmdA"/>
</dbReference>
<evidence type="ECO:0000313" key="2">
    <source>
        <dbReference type="EMBL" id="UWM55446.1"/>
    </source>
</evidence>
<evidence type="ECO:0000256" key="1">
    <source>
        <dbReference type="SAM" id="MobiDB-lite"/>
    </source>
</evidence>
<dbReference type="EMBL" id="CP104003">
    <property type="protein sequence ID" value="UWM55446.1"/>
    <property type="molecule type" value="Genomic_DNA"/>
</dbReference>
<dbReference type="PANTHER" id="PTHR31891">
    <property type="entry name" value="FORMAMIDASE C869.04-RELATED"/>
    <property type="match status" value="1"/>
</dbReference>
<name>A0A9E7R417_9EURY</name>
<proteinExistence type="predicted"/>
<dbReference type="RefSeq" id="WP_260594546.1">
    <property type="nucleotide sequence ID" value="NZ_CP104003.1"/>
</dbReference>
<dbReference type="AlphaFoldDB" id="A0A9E7R417"/>
<dbReference type="Pfam" id="PF03069">
    <property type="entry name" value="FmdA_AmdA"/>
    <property type="match status" value="2"/>
</dbReference>
<dbReference type="Gene3D" id="2.60.120.580">
    <property type="entry name" value="Acetamidase/Formamidase-like domains"/>
    <property type="match status" value="2"/>
</dbReference>
<protein>
    <submittedName>
        <fullName evidence="2">Acetamidase/formamidase family protein</fullName>
    </submittedName>
</protein>
<accession>A0A9E7R417</accession>
<dbReference type="Gene3D" id="3.10.28.20">
    <property type="entry name" value="Acetamidase/Formamidase-like domains"/>
    <property type="match status" value="1"/>
</dbReference>